<evidence type="ECO:0000313" key="1">
    <source>
        <dbReference type="EMBL" id="BBI91642.1"/>
    </source>
</evidence>
<organism evidence="1 2">
    <name type="scientific">Serratia symbiotica</name>
    <dbReference type="NCBI Taxonomy" id="138074"/>
    <lineage>
        <taxon>Bacteria</taxon>
        <taxon>Pseudomonadati</taxon>
        <taxon>Pseudomonadota</taxon>
        <taxon>Gammaproteobacteria</taxon>
        <taxon>Enterobacterales</taxon>
        <taxon>Yersiniaceae</taxon>
        <taxon>Serratia</taxon>
    </lineage>
</organism>
<reference evidence="1 2" key="1">
    <citation type="submission" date="2019-03" db="EMBL/GenBank/DDBJ databases">
        <title>The genome sequence of Candidatus Serratia symbiotica strain IS.</title>
        <authorList>
            <person name="Nikoh N."/>
            <person name="Koga R."/>
            <person name="Oshima K."/>
            <person name="Hattori M."/>
            <person name="Fukatsu T."/>
        </authorList>
    </citation>
    <scope>NUCLEOTIDE SEQUENCE [LARGE SCALE GENOMIC DNA]</scope>
    <source>
        <strain evidence="1 2">IS</strain>
    </source>
</reference>
<dbReference type="EMBL" id="AP019531">
    <property type="protein sequence ID" value="BBI91642.1"/>
    <property type="molecule type" value="Genomic_DNA"/>
</dbReference>
<name>A0A455VF83_9GAMM</name>
<sequence length="43" mass="4646">MFDLISHLTENGIQHAVSDNGNITVGGNLYLSGTRASLRCRTI</sequence>
<dbReference type="RefSeq" id="WP_284468929.1">
    <property type="nucleotide sequence ID" value="NZ_AP019531.1"/>
</dbReference>
<protein>
    <submittedName>
        <fullName evidence="1">Uncharacterized protein</fullName>
    </submittedName>
</protein>
<accession>A0A455VF83</accession>
<gene>
    <name evidence="1" type="ORF">SSYIS1_09160</name>
</gene>
<dbReference type="Proteomes" id="UP000324392">
    <property type="component" value="Chromosome"/>
</dbReference>
<evidence type="ECO:0000313" key="2">
    <source>
        <dbReference type="Proteomes" id="UP000324392"/>
    </source>
</evidence>
<proteinExistence type="predicted"/>
<dbReference type="AlphaFoldDB" id="A0A455VF83"/>